<dbReference type="EMBL" id="LSYS01006812">
    <property type="protein sequence ID" value="OPJ74287.1"/>
    <property type="molecule type" value="Genomic_DNA"/>
</dbReference>
<organism evidence="5 6">
    <name type="scientific">Patagioenas fasciata monilis</name>
    <dbReference type="NCBI Taxonomy" id="372326"/>
    <lineage>
        <taxon>Eukaryota</taxon>
        <taxon>Metazoa</taxon>
        <taxon>Chordata</taxon>
        <taxon>Craniata</taxon>
        <taxon>Vertebrata</taxon>
        <taxon>Euteleostomi</taxon>
        <taxon>Archelosauria</taxon>
        <taxon>Archosauria</taxon>
        <taxon>Dinosauria</taxon>
        <taxon>Saurischia</taxon>
        <taxon>Theropoda</taxon>
        <taxon>Coelurosauria</taxon>
        <taxon>Aves</taxon>
        <taxon>Neognathae</taxon>
        <taxon>Neoaves</taxon>
        <taxon>Columbimorphae</taxon>
        <taxon>Columbiformes</taxon>
        <taxon>Columbidae</taxon>
        <taxon>Patagioenas</taxon>
    </lineage>
</organism>
<dbReference type="Pfam" id="PF00088">
    <property type="entry name" value="Trefoil"/>
    <property type="match status" value="1"/>
</dbReference>
<dbReference type="PROSITE" id="PS51448">
    <property type="entry name" value="P_TREFOIL_2"/>
    <property type="match status" value="1"/>
</dbReference>
<dbReference type="PROSITE" id="PS00025">
    <property type="entry name" value="P_TREFOIL_1"/>
    <property type="match status" value="1"/>
</dbReference>
<sequence>MEKRKFNTLEIVFIVLFCLVVAVACVLIGILATREPASQSTQFSPNCPSVEITERIDCIPDEIATKAVCTRRGCCWSPLSDTSVPWCFFSSDHGYRVDTGPRDTQQGLEVTLARLPSPSLFGQDVSSVLLSVQFQTQTRLRFTLTDPQKQRFEVPHEHVGPFTAPAASALTYAVTIQENPFGLRVTRASSGKVVFDTTIGPLIYSEQFLQISIRLPSDNIYGVGEHVHKQFRHDVNWKTWPMFSRDTAPSANMDNLYGVQTFFMCLEDTSGASLGVFLMNSNAMEFALQPAPAVTYRTIGGILDFYVFLGDTPEQVVQEYVTVR</sequence>
<dbReference type="InterPro" id="IPR044913">
    <property type="entry name" value="P_trefoil_dom_sf"/>
</dbReference>
<name>A0A1V4JRD7_PATFA</name>
<dbReference type="Pfam" id="PF13802">
    <property type="entry name" value="Gal_mutarotas_2"/>
    <property type="match status" value="1"/>
</dbReference>
<dbReference type="GO" id="GO:0030246">
    <property type="term" value="F:carbohydrate binding"/>
    <property type="evidence" value="ECO:0007669"/>
    <property type="project" value="InterPro"/>
</dbReference>
<feature type="transmembrane region" description="Helical" evidence="3">
    <location>
        <begin position="12"/>
        <end position="32"/>
    </location>
</feature>
<proteinExistence type="predicted"/>
<dbReference type="GO" id="GO:0004558">
    <property type="term" value="F:alpha-1,4-glucosidase activity"/>
    <property type="evidence" value="ECO:0007669"/>
    <property type="project" value="TreeGrafter"/>
</dbReference>
<dbReference type="InterPro" id="IPR017957">
    <property type="entry name" value="P_trefoil_CS"/>
</dbReference>
<keyword evidence="1" id="KW-1015">Disulfide bond</keyword>
<dbReference type="InterPro" id="IPR011013">
    <property type="entry name" value="Gal_mutarotase_sf_dom"/>
</dbReference>
<dbReference type="GO" id="GO:0005975">
    <property type="term" value="P:carbohydrate metabolic process"/>
    <property type="evidence" value="ECO:0007669"/>
    <property type="project" value="InterPro"/>
</dbReference>
<evidence type="ECO:0000313" key="6">
    <source>
        <dbReference type="Proteomes" id="UP000190648"/>
    </source>
</evidence>
<dbReference type="PANTHER" id="PTHR22762:SF133">
    <property type="entry name" value="P-TYPE DOMAIN-CONTAINING PROTEIN"/>
    <property type="match status" value="1"/>
</dbReference>
<evidence type="ECO:0000256" key="2">
    <source>
        <dbReference type="PROSITE-ProRule" id="PRU00779"/>
    </source>
</evidence>
<dbReference type="PROSITE" id="PS51257">
    <property type="entry name" value="PROKAR_LIPOPROTEIN"/>
    <property type="match status" value="1"/>
</dbReference>
<evidence type="ECO:0000313" key="5">
    <source>
        <dbReference type="EMBL" id="OPJ74287.1"/>
    </source>
</evidence>
<reference evidence="5 6" key="1">
    <citation type="submission" date="2016-02" db="EMBL/GenBank/DDBJ databases">
        <title>Band-tailed pigeon sequencing and assembly.</title>
        <authorList>
            <person name="Soares A.E."/>
            <person name="Novak B.J."/>
            <person name="Rice E.S."/>
            <person name="O'Connell B."/>
            <person name="Chang D."/>
            <person name="Weber S."/>
            <person name="Shapiro B."/>
        </authorList>
    </citation>
    <scope>NUCLEOTIDE SEQUENCE [LARGE SCALE GENOMIC DNA]</scope>
    <source>
        <strain evidence="5">BTP2013</strain>
        <tissue evidence="5">Blood</tissue>
    </source>
</reference>
<keyword evidence="6" id="KW-1185">Reference proteome</keyword>
<dbReference type="Proteomes" id="UP000190648">
    <property type="component" value="Unassembled WGS sequence"/>
</dbReference>
<keyword evidence="3" id="KW-0812">Transmembrane</keyword>
<dbReference type="InterPro" id="IPR000519">
    <property type="entry name" value="P_trefoil_dom"/>
</dbReference>
<dbReference type="CDD" id="cd00111">
    <property type="entry name" value="Trefoil"/>
    <property type="match status" value="1"/>
</dbReference>
<dbReference type="OrthoDB" id="1334205at2759"/>
<dbReference type="SUPFAM" id="SSF74650">
    <property type="entry name" value="Galactose mutarotase-like"/>
    <property type="match status" value="1"/>
</dbReference>
<dbReference type="PANTHER" id="PTHR22762">
    <property type="entry name" value="ALPHA-GLUCOSIDASE"/>
    <property type="match status" value="1"/>
</dbReference>
<keyword evidence="3" id="KW-1133">Transmembrane helix</keyword>
<dbReference type="CDD" id="cd14752">
    <property type="entry name" value="GH31_N"/>
    <property type="match status" value="1"/>
</dbReference>
<dbReference type="Gene3D" id="2.60.40.1760">
    <property type="entry name" value="glycosyl hydrolase (family 31)"/>
    <property type="match status" value="1"/>
</dbReference>
<dbReference type="FunFam" id="2.60.40.1760:FF:000001">
    <property type="entry name" value="Maltase-glucoamylase, intestinal"/>
    <property type="match status" value="1"/>
</dbReference>
<accession>A0A1V4JRD7</accession>
<dbReference type="AlphaFoldDB" id="A0A1V4JRD7"/>
<dbReference type="STRING" id="372326.A0A1V4JRD7"/>
<protein>
    <recommendedName>
        <fullName evidence="4">P-type domain-containing protein</fullName>
    </recommendedName>
</protein>
<evidence type="ECO:0000256" key="1">
    <source>
        <dbReference type="ARBA" id="ARBA00023157"/>
    </source>
</evidence>
<dbReference type="Gene3D" id="4.10.110.10">
    <property type="entry name" value="Spasmolytic Protein, domain 1"/>
    <property type="match status" value="1"/>
</dbReference>
<comment type="caution">
    <text evidence="2">Lacks conserved residue(s) required for the propagation of feature annotation.</text>
</comment>
<comment type="caution">
    <text evidence="5">The sequence shown here is derived from an EMBL/GenBank/DDBJ whole genome shotgun (WGS) entry which is preliminary data.</text>
</comment>
<dbReference type="InterPro" id="IPR025887">
    <property type="entry name" value="Glyco_hydro_31_N_dom"/>
</dbReference>
<keyword evidence="3" id="KW-0472">Membrane</keyword>
<evidence type="ECO:0000259" key="4">
    <source>
        <dbReference type="PROSITE" id="PS51448"/>
    </source>
</evidence>
<evidence type="ECO:0000256" key="3">
    <source>
        <dbReference type="SAM" id="Phobius"/>
    </source>
</evidence>
<gene>
    <name evidence="5" type="ORF">AV530_004146</name>
</gene>
<dbReference type="SMART" id="SM00018">
    <property type="entry name" value="PD"/>
    <property type="match status" value="1"/>
</dbReference>
<feature type="domain" description="P-type" evidence="4">
    <location>
        <begin position="45"/>
        <end position="91"/>
    </location>
</feature>